<dbReference type="SUPFAM" id="SSF54160">
    <property type="entry name" value="Chromo domain-like"/>
    <property type="match status" value="1"/>
</dbReference>
<dbReference type="InterPro" id="IPR036772">
    <property type="entry name" value="SRCR-like_dom_sf"/>
</dbReference>
<feature type="disulfide bond" evidence="6">
    <location>
        <begin position="793"/>
        <end position="803"/>
    </location>
</feature>
<dbReference type="GO" id="GO:0005634">
    <property type="term" value="C:nucleus"/>
    <property type="evidence" value="ECO:0007669"/>
    <property type="project" value="UniProtKB-SubCell"/>
</dbReference>
<feature type="domain" description="SRCR" evidence="9">
    <location>
        <begin position="603"/>
        <end position="702"/>
    </location>
</feature>
<evidence type="ECO:0000256" key="3">
    <source>
        <dbReference type="ARBA" id="ARBA00022737"/>
    </source>
</evidence>
<name>A0A6P8GUT0_CLUHA</name>
<dbReference type="GO" id="GO:0005886">
    <property type="term" value="C:plasma membrane"/>
    <property type="evidence" value="ECO:0007669"/>
    <property type="project" value="TreeGrafter"/>
</dbReference>
<dbReference type="GO" id="GO:0031638">
    <property type="term" value="P:zymogen activation"/>
    <property type="evidence" value="ECO:0007669"/>
    <property type="project" value="TreeGrafter"/>
</dbReference>
<feature type="region of interest" description="Disordered" evidence="7">
    <location>
        <begin position="845"/>
        <end position="875"/>
    </location>
</feature>
<keyword evidence="2" id="KW-0732">Signal</keyword>
<keyword evidence="4 6" id="KW-1015">Disulfide bond</keyword>
<evidence type="ECO:0000256" key="1">
    <source>
        <dbReference type="ARBA" id="ARBA00004123"/>
    </source>
</evidence>
<feature type="domain" description="Chromo" evidence="8">
    <location>
        <begin position="257"/>
        <end position="315"/>
    </location>
</feature>
<feature type="domain" description="SRCR" evidence="9">
    <location>
        <begin position="724"/>
        <end position="824"/>
    </location>
</feature>
<dbReference type="SMART" id="SM00298">
    <property type="entry name" value="CHROMO"/>
    <property type="match status" value="1"/>
</dbReference>
<dbReference type="FunFam" id="3.10.250.10:FF:000009">
    <property type="entry name" value="WC1"/>
    <property type="match status" value="1"/>
</dbReference>
<gene>
    <name evidence="11" type="primary">LOC116224209</name>
</gene>
<evidence type="ECO:0000313" key="10">
    <source>
        <dbReference type="Proteomes" id="UP000515152"/>
    </source>
</evidence>
<dbReference type="PROSITE" id="PS00420">
    <property type="entry name" value="SRCR_1"/>
    <property type="match status" value="2"/>
</dbReference>
<dbReference type="OrthoDB" id="536948at2759"/>
<dbReference type="FunFam" id="3.10.250.10:FF:000031">
    <property type="entry name" value="RIKEN cDNA 5830411N06, isoform CRA_a"/>
    <property type="match status" value="1"/>
</dbReference>
<dbReference type="Gene3D" id="3.10.250.10">
    <property type="entry name" value="SRCR-like domain"/>
    <property type="match status" value="5"/>
</dbReference>
<keyword evidence="10" id="KW-1185">Reference proteome</keyword>
<dbReference type="PANTHER" id="PTHR48071">
    <property type="entry name" value="SRCR DOMAIN-CONTAINING PROTEIN"/>
    <property type="match status" value="1"/>
</dbReference>
<feature type="disulfide bond" evidence="6">
    <location>
        <begin position="536"/>
        <end position="597"/>
    </location>
</feature>
<dbReference type="PROSITE" id="PS50287">
    <property type="entry name" value="SRCR_2"/>
    <property type="match status" value="5"/>
</dbReference>
<evidence type="ECO:0000259" key="9">
    <source>
        <dbReference type="PROSITE" id="PS50287"/>
    </source>
</evidence>
<evidence type="ECO:0000256" key="5">
    <source>
        <dbReference type="ARBA" id="ARBA00023180"/>
    </source>
</evidence>
<dbReference type="GO" id="GO:0005615">
    <property type="term" value="C:extracellular space"/>
    <property type="evidence" value="ECO:0007669"/>
    <property type="project" value="TreeGrafter"/>
</dbReference>
<evidence type="ECO:0000256" key="6">
    <source>
        <dbReference type="PROSITE-ProRule" id="PRU00196"/>
    </source>
</evidence>
<feature type="disulfide bond" evidence="6">
    <location>
        <begin position="523"/>
        <end position="587"/>
    </location>
</feature>
<dbReference type="Gene3D" id="2.40.50.40">
    <property type="match status" value="1"/>
</dbReference>
<comment type="subcellular location">
    <subcellularLocation>
        <location evidence="1">Nucleus</location>
    </subcellularLocation>
</comment>
<dbReference type="PRINTS" id="PR00258">
    <property type="entry name" value="SPERACTRCPTR"/>
</dbReference>
<dbReference type="GeneID" id="116224209"/>
<dbReference type="SUPFAM" id="SSF56487">
    <property type="entry name" value="SRCR-like"/>
    <property type="match status" value="5"/>
</dbReference>
<feature type="region of interest" description="Disordered" evidence="7">
    <location>
        <begin position="20"/>
        <end position="56"/>
    </location>
</feature>
<proteinExistence type="predicted"/>
<comment type="caution">
    <text evidence="6">Lacks conserved residue(s) required for the propagation of feature annotation.</text>
</comment>
<dbReference type="Pfam" id="PF03732">
    <property type="entry name" value="Retrotrans_gag"/>
    <property type="match status" value="1"/>
</dbReference>
<evidence type="ECO:0000313" key="11">
    <source>
        <dbReference type="RefSeq" id="XP_031439267.1"/>
    </source>
</evidence>
<dbReference type="AlphaFoldDB" id="A0A6P8GUT0"/>
<evidence type="ECO:0000256" key="7">
    <source>
        <dbReference type="SAM" id="MobiDB-lite"/>
    </source>
</evidence>
<dbReference type="PANTHER" id="PTHR48071:SF27">
    <property type="entry name" value="SCAVENGER RECEPTOR CYSTEINE-RICH TYPE 1 PROTEIN M130-LIKE"/>
    <property type="match status" value="1"/>
</dbReference>
<dbReference type="InterPro" id="IPR016197">
    <property type="entry name" value="Chromo-like_dom_sf"/>
</dbReference>
<feature type="region of interest" description="Disordered" evidence="7">
    <location>
        <begin position="306"/>
        <end position="329"/>
    </location>
</feature>
<evidence type="ECO:0000259" key="8">
    <source>
        <dbReference type="PROSITE" id="PS50013"/>
    </source>
</evidence>
<feature type="disulfide bond" evidence="6">
    <location>
        <begin position="762"/>
        <end position="823"/>
    </location>
</feature>
<feature type="domain" description="SRCR" evidence="9">
    <location>
        <begin position="324"/>
        <end position="395"/>
    </location>
</feature>
<feature type="disulfide bond" evidence="6">
    <location>
        <begin position="420"/>
        <end position="484"/>
    </location>
</feature>
<dbReference type="FunFam" id="3.10.250.10:FF:000002">
    <property type="entry name" value="Scavenger receptor cysteine-rich type 1 protein M130"/>
    <property type="match status" value="1"/>
</dbReference>
<dbReference type="PROSITE" id="PS50013">
    <property type="entry name" value="CHROMO_2"/>
    <property type="match status" value="1"/>
</dbReference>
<dbReference type="FunFam" id="3.10.250.10:FF:000006">
    <property type="entry name" value="neurotrypsin isoform X2"/>
    <property type="match status" value="2"/>
</dbReference>
<feature type="domain" description="SRCR" evidence="9">
    <location>
        <begin position="396"/>
        <end position="495"/>
    </location>
</feature>
<feature type="compositionally biased region" description="Basic and acidic residues" evidence="7">
    <location>
        <begin position="860"/>
        <end position="875"/>
    </location>
</feature>
<accession>A0A6P8GUT0</accession>
<dbReference type="Proteomes" id="UP000515152">
    <property type="component" value="Chromosome 16"/>
</dbReference>
<reference evidence="11" key="1">
    <citation type="submission" date="2025-08" db="UniProtKB">
        <authorList>
            <consortium name="RefSeq"/>
        </authorList>
    </citation>
    <scope>IDENTIFICATION</scope>
</reference>
<dbReference type="Pfam" id="PF00385">
    <property type="entry name" value="Chromo"/>
    <property type="match status" value="1"/>
</dbReference>
<dbReference type="GO" id="GO:0004252">
    <property type="term" value="F:serine-type endopeptidase activity"/>
    <property type="evidence" value="ECO:0007669"/>
    <property type="project" value="TreeGrafter"/>
</dbReference>
<dbReference type="InterPro" id="IPR001190">
    <property type="entry name" value="SRCR"/>
</dbReference>
<keyword evidence="3" id="KW-0677">Repeat</keyword>
<dbReference type="InterPro" id="IPR005162">
    <property type="entry name" value="Retrotrans_gag_dom"/>
</dbReference>
<protein>
    <submittedName>
        <fullName evidence="11">Deleted in malignant brain tumors 1 protein-like</fullName>
    </submittedName>
</protein>
<dbReference type="Pfam" id="PF00530">
    <property type="entry name" value="SRCR"/>
    <property type="match status" value="5"/>
</dbReference>
<feature type="disulfide bond" evidence="6">
    <location>
        <begin position="464"/>
        <end position="474"/>
    </location>
</feature>
<dbReference type="KEGG" id="char:116224209"/>
<organism evidence="10 11">
    <name type="scientific">Clupea harengus</name>
    <name type="common">Atlantic herring</name>
    <dbReference type="NCBI Taxonomy" id="7950"/>
    <lineage>
        <taxon>Eukaryota</taxon>
        <taxon>Metazoa</taxon>
        <taxon>Chordata</taxon>
        <taxon>Craniata</taxon>
        <taxon>Vertebrata</taxon>
        <taxon>Euteleostomi</taxon>
        <taxon>Actinopterygii</taxon>
        <taxon>Neopterygii</taxon>
        <taxon>Teleostei</taxon>
        <taxon>Clupei</taxon>
        <taxon>Clupeiformes</taxon>
        <taxon>Clupeoidei</taxon>
        <taxon>Clupeidae</taxon>
        <taxon>Clupea</taxon>
    </lineage>
</organism>
<dbReference type="InterPro" id="IPR023780">
    <property type="entry name" value="Chromo_domain"/>
</dbReference>
<sequence length="890" mass="98012">MDAAEAARFREAITAQGQLLSQQRDQMNQMTTTIQELSARPPPLPQPAPQRDGSLVKPERFDGSPNACRGFILQCSLHMVQNPRNFQSEESKVAFIISLLTGRALEWATAVWEQGGDDIKDLASFEALFKAVFEHPAEGLEVGEQLLKLCQGDRTVADYSLSFRILAARSGWNEQSLLTVYRRGLRPEIQSELACRDDDLTLDQLGALAIRLDNLLRTRGLPRHRSYVKCRWFQVHCRRQSPWTPPPVINVDGEPAYAVRALLNSRRRAVRLQYLVDWEGYGPEERSWVASNDILDPMLKAEFHRRCPDRPAPRTRGRPPARVPRLSNGAKSCSGRVELLHSTTWASVCDAAFDWQDAEVVCRELDCGAPVEVLGAAAFGEGKGQVWSEEIQCGGVKLVGRSHCSGRVELLHKETRHTVCDAAFDWQDAEVVCRELDCGAPVEVLGAAAFGEGKGQVWSEEILCEGNETQIQLCPTSPTPSHNCSHKHDVGLVCTDTVRLVNGSSHCSGRVEVYHEGEWGTVCGTDWEELYTAVVCKVLGCGDAVDTMQYAYFGEGTGRVLMAEVACGGWETRLKACPHKGLGKHTCQPRNSVGVICSEHRSPRLVSGTHQCSGRVEVVHGFTWGTVCDAAFDWQDAEVVCRELDCGAPVEVLGAAAFGEGKGQVWSEEIQCGGNETQIQLCPTSALNHRCSHDNDVGLTCRDMQYLSTVPRHYHLYYLSLDAVRLVNGSSRCSGRVEVYHAGEWGSVCSNEWDLHDAAVVCRELGCGEAIEALNGACFGQGSGSIWMSDVQCGGSESTVKDCWSQRWVTKNCGHHQDAGVICSALSKNRHMALSEPVYEQLDPRLTTAGTSRGRQRGRVLSDAHEDVGDDEKRPVSVIDYDDVGVETEE</sequence>
<feature type="disulfide bond" evidence="6">
    <location>
        <begin position="567"/>
        <end position="577"/>
    </location>
</feature>
<feature type="disulfide bond" evidence="6">
    <location>
        <begin position="672"/>
        <end position="682"/>
    </location>
</feature>
<feature type="disulfide bond" evidence="6">
    <location>
        <begin position="749"/>
        <end position="813"/>
    </location>
</feature>
<keyword evidence="5" id="KW-0325">Glycoprotein</keyword>
<evidence type="ECO:0000256" key="4">
    <source>
        <dbReference type="ARBA" id="ARBA00023157"/>
    </source>
</evidence>
<feature type="domain" description="SRCR" evidence="9">
    <location>
        <begin position="498"/>
        <end position="598"/>
    </location>
</feature>
<evidence type="ECO:0000256" key="2">
    <source>
        <dbReference type="ARBA" id="ARBA00022729"/>
    </source>
</evidence>
<dbReference type="InterPro" id="IPR000953">
    <property type="entry name" value="Chromo/chromo_shadow_dom"/>
</dbReference>
<dbReference type="SMART" id="SM00202">
    <property type="entry name" value="SR"/>
    <property type="match status" value="5"/>
</dbReference>
<dbReference type="RefSeq" id="XP_031439267.1">
    <property type="nucleotide sequence ID" value="XM_031583407.1"/>
</dbReference>
<feature type="compositionally biased region" description="Polar residues" evidence="7">
    <location>
        <begin position="20"/>
        <end position="36"/>
    </location>
</feature>
<feature type="disulfide bond" evidence="6">
    <location>
        <begin position="433"/>
        <end position="494"/>
    </location>
</feature>